<dbReference type="InterPro" id="IPR003676">
    <property type="entry name" value="SAUR_fam"/>
</dbReference>
<dbReference type="GO" id="GO:0009733">
    <property type="term" value="P:response to auxin"/>
    <property type="evidence" value="ECO:0007669"/>
    <property type="project" value="InterPro"/>
</dbReference>
<dbReference type="PANTHER" id="PTHR31374:SF32">
    <property type="entry name" value="SAUR FAMILY PROTEIN"/>
    <property type="match status" value="1"/>
</dbReference>
<comment type="caution">
    <text evidence="2">The sequence shown here is derived from an EMBL/GenBank/DDBJ whole genome shotgun (WGS) entry which is preliminary data.</text>
</comment>
<feature type="non-terminal residue" evidence="2">
    <location>
        <position position="90"/>
    </location>
</feature>
<dbReference type="AlphaFoldDB" id="A0AA38G0T3"/>
<accession>A0AA38G0T3</accession>
<dbReference type="Pfam" id="PF02519">
    <property type="entry name" value="Auxin_inducible"/>
    <property type="match status" value="1"/>
</dbReference>
<reference evidence="2 3" key="1">
    <citation type="journal article" date="2021" name="Nat. Plants">
        <title>The Taxus genome provides insights into paclitaxel biosynthesis.</title>
        <authorList>
            <person name="Xiong X."/>
            <person name="Gou J."/>
            <person name="Liao Q."/>
            <person name="Li Y."/>
            <person name="Zhou Q."/>
            <person name="Bi G."/>
            <person name="Li C."/>
            <person name="Du R."/>
            <person name="Wang X."/>
            <person name="Sun T."/>
            <person name="Guo L."/>
            <person name="Liang H."/>
            <person name="Lu P."/>
            <person name="Wu Y."/>
            <person name="Zhang Z."/>
            <person name="Ro D.K."/>
            <person name="Shang Y."/>
            <person name="Huang S."/>
            <person name="Yan J."/>
        </authorList>
    </citation>
    <scope>NUCLEOTIDE SEQUENCE [LARGE SCALE GENOMIC DNA]</scope>
    <source>
        <strain evidence="2">Ta-2019</strain>
    </source>
</reference>
<evidence type="ECO:0000313" key="3">
    <source>
        <dbReference type="Proteomes" id="UP000824469"/>
    </source>
</evidence>
<keyword evidence="3" id="KW-1185">Reference proteome</keyword>
<name>A0AA38G0T3_TAXCH</name>
<dbReference type="Proteomes" id="UP000824469">
    <property type="component" value="Unassembled WGS sequence"/>
</dbReference>
<dbReference type="PANTHER" id="PTHR31374">
    <property type="entry name" value="AUXIN-INDUCED PROTEIN-LIKE-RELATED"/>
    <property type="match status" value="1"/>
</dbReference>
<proteinExistence type="inferred from homology"/>
<gene>
    <name evidence="2" type="ORF">KI387_022232</name>
</gene>
<evidence type="ECO:0000256" key="1">
    <source>
        <dbReference type="ARBA" id="ARBA00006974"/>
    </source>
</evidence>
<dbReference type="EMBL" id="JAHRHJ020000005">
    <property type="protein sequence ID" value="KAH9313605.1"/>
    <property type="molecule type" value="Genomic_DNA"/>
</dbReference>
<evidence type="ECO:0000313" key="2">
    <source>
        <dbReference type="EMBL" id="KAH9313605.1"/>
    </source>
</evidence>
<protein>
    <submittedName>
        <fullName evidence="2">Uncharacterized protein</fullName>
    </submittedName>
</protein>
<comment type="similarity">
    <text evidence="1">Belongs to the ARG7 family.</text>
</comment>
<organism evidence="2 3">
    <name type="scientific">Taxus chinensis</name>
    <name type="common">Chinese yew</name>
    <name type="synonym">Taxus wallichiana var. chinensis</name>
    <dbReference type="NCBI Taxonomy" id="29808"/>
    <lineage>
        <taxon>Eukaryota</taxon>
        <taxon>Viridiplantae</taxon>
        <taxon>Streptophyta</taxon>
        <taxon>Embryophyta</taxon>
        <taxon>Tracheophyta</taxon>
        <taxon>Spermatophyta</taxon>
        <taxon>Pinopsida</taxon>
        <taxon>Pinidae</taxon>
        <taxon>Conifers II</taxon>
        <taxon>Cupressales</taxon>
        <taxon>Taxaceae</taxon>
        <taxon>Taxus</taxon>
    </lineage>
</organism>
<sequence>MVHKLHESFNVIFQLEKRSLLLHQVGGNINYHGDDDDDLRSSTCIPPDVPEDHLVIYSGYLQPQRFVIRTSDLNHPLFKMLLDKAEEEFG</sequence>